<protein>
    <submittedName>
        <fullName evidence="1">Uncharacterized protein</fullName>
    </submittedName>
</protein>
<evidence type="ECO:0000313" key="1">
    <source>
        <dbReference type="EMBL" id="KKN25432.1"/>
    </source>
</evidence>
<accession>A0A0F9PLH7</accession>
<dbReference type="AlphaFoldDB" id="A0A0F9PLH7"/>
<dbReference type="EMBL" id="LAZR01002802">
    <property type="protein sequence ID" value="KKN25432.1"/>
    <property type="molecule type" value="Genomic_DNA"/>
</dbReference>
<name>A0A0F9PLH7_9ZZZZ</name>
<reference evidence="1" key="1">
    <citation type="journal article" date="2015" name="Nature">
        <title>Complex archaea that bridge the gap between prokaryotes and eukaryotes.</title>
        <authorList>
            <person name="Spang A."/>
            <person name="Saw J.H."/>
            <person name="Jorgensen S.L."/>
            <person name="Zaremba-Niedzwiedzka K."/>
            <person name="Martijn J."/>
            <person name="Lind A.E."/>
            <person name="van Eijk R."/>
            <person name="Schleper C."/>
            <person name="Guy L."/>
            <person name="Ettema T.J."/>
        </authorList>
    </citation>
    <scope>NUCLEOTIDE SEQUENCE</scope>
</reference>
<organism evidence="1">
    <name type="scientific">marine sediment metagenome</name>
    <dbReference type="NCBI Taxonomy" id="412755"/>
    <lineage>
        <taxon>unclassified sequences</taxon>
        <taxon>metagenomes</taxon>
        <taxon>ecological metagenomes</taxon>
    </lineage>
</organism>
<comment type="caution">
    <text evidence="1">The sequence shown here is derived from an EMBL/GenBank/DDBJ whole genome shotgun (WGS) entry which is preliminary data.</text>
</comment>
<sequence length="87" mass="9778">MNQNLYNLGVVQAQIDINTQKRLNWKQLIGMSLTRAVAKFRGSGLNASQTINILCKENPGWNSEVIRRLEIGVHARFGEMHTAEGAR</sequence>
<proteinExistence type="predicted"/>
<gene>
    <name evidence="1" type="ORF">LCGC14_0884640</name>
</gene>